<evidence type="ECO:0000313" key="2">
    <source>
        <dbReference type="Proteomes" id="UP000260680"/>
    </source>
</evidence>
<dbReference type="RefSeq" id="WP_117416679.1">
    <property type="nucleotide sequence ID" value="NZ_BRPJ01000010.1"/>
</dbReference>
<comment type="caution">
    <text evidence="1">The sequence shown here is derived from an EMBL/GenBank/DDBJ whole genome shotgun (WGS) entry which is preliminary data.</text>
</comment>
<proteinExistence type="predicted"/>
<sequence length="74" mass="8303">MMIEVRLFATFREGRQKITFLEAGQFQTAAEVIDYFHIPHEEVAICLINGRHSRLDASVKDEDVLALFPPVGGG</sequence>
<gene>
    <name evidence="1" type="ORF">DS742_09095</name>
</gene>
<protein>
    <submittedName>
        <fullName evidence="1">MoaD/ThiS family protein</fullName>
    </submittedName>
</protein>
<dbReference type="Pfam" id="PF02597">
    <property type="entry name" value="ThiS"/>
    <property type="match status" value="1"/>
</dbReference>
<evidence type="ECO:0000313" key="1">
    <source>
        <dbReference type="EMBL" id="RFZ79368.1"/>
    </source>
</evidence>
<dbReference type="AlphaFoldDB" id="A0A3E2NEC2"/>
<dbReference type="InterPro" id="IPR012675">
    <property type="entry name" value="Beta-grasp_dom_sf"/>
</dbReference>
<dbReference type="InterPro" id="IPR016155">
    <property type="entry name" value="Mopterin_synth/thiamin_S_b"/>
</dbReference>
<dbReference type="SUPFAM" id="SSF54285">
    <property type="entry name" value="MoaD/ThiS"/>
    <property type="match status" value="1"/>
</dbReference>
<dbReference type="EMBL" id="QOHO01000025">
    <property type="protein sequence ID" value="RFZ79368.1"/>
    <property type="molecule type" value="Genomic_DNA"/>
</dbReference>
<accession>A0A3E2NEC2</accession>
<dbReference type="OrthoDB" id="9801945at2"/>
<dbReference type="Gene3D" id="3.10.20.30">
    <property type="match status" value="1"/>
</dbReference>
<reference evidence="1 2" key="1">
    <citation type="submission" date="2018-07" db="EMBL/GenBank/DDBJ databases">
        <title>New species, Clostridium PI-S10-A1B.</title>
        <authorList>
            <person name="Krishna G."/>
            <person name="Summeta K."/>
            <person name="Shikha S."/>
            <person name="Prabhu P.B."/>
            <person name="Suresh K."/>
        </authorList>
    </citation>
    <scope>NUCLEOTIDE SEQUENCE [LARGE SCALE GENOMIC DNA]</scope>
    <source>
        <strain evidence="1 2">PI-S10-A1B</strain>
    </source>
</reference>
<name>A0A3E2NEC2_9FIRM</name>
<dbReference type="InterPro" id="IPR003749">
    <property type="entry name" value="ThiS/MoaD-like"/>
</dbReference>
<dbReference type="Proteomes" id="UP000260680">
    <property type="component" value="Unassembled WGS sequence"/>
</dbReference>
<organism evidence="1 2">
    <name type="scientific">Lacrimispora amygdalina</name>
    <dbReference type="NCBI Taxonomy" id="253257"/>
    <lineage>
        <taxon>Bacteria</taxon>
        <taxon>Bacillati</taxon>
        <taxon>Bacillota</taxon>
        <taxon>Clostridia</taxon>
        <taxon>Lachnospirales</taxon>
        <taxon>Lachnospiraceae</taxon>
        <taxon>Lacrimispora</taxon>
    </lineage>
</organism>